<dbReference type="OrthoDB" id="4291851at2759"/>
<reference evidence="2 3" key="1">
    <citation type="submission" date="2016-12" db="EMBL/GenBank/DDBJ databases">
        <title>The genomes of Aspergillus section Nigri reveals drivers in fungal speciation.</title>
        <authorList>
            <consortium name="DOE Joint Genome Institute"/>
            <person name="Vesth T.C."/>
            <person name="Nybo J."/>
            <person name="Theobald S."/>
            <person name="Brandl J."/>
            <person name="Frisvad J.C."/>
            <person name="Nielsen K.F."/>
            <person name="Lyhne E.K."/>
            <person name="Kogle M.E."/>
            <person name="Kuo A."/>
            <person name="Riley R."/>
            <person name="Clum A."/>
            <person name="Nolan M."/>
            <person name="Lipzen A."/>
            <person name="Salamov A."/>
            <person name="Henrissat B."/>
            <person name="Wiebenga A."/>
            <person name="De Vries R.P."/>
            <person name="Grigoriev I.V."/>
            <person name="Mortensen U.H."/>
            <person name="Andersen M.R."/>
            <person name="Baker S.E."/>
        </authorList>
    </citation>
    <scope>NUCLEOTIDE SEQUENCE [LARGE SCALE GENOMIC DNA]</scope>
    <source>
        <strain evidence="2 3">JOP 1030-1</strain>
    </source>
</reference>
<dbReference type="AlphaFoldDB" id="A0A318ZRS4"/>
<proteinExistence type="predicted"/>
<dbReference type="RefSeq" id="XP_025433045.1">
    <property type="nucleotide sequence ID" value="XM_025574551.1"/>
</dbReference>
<evidence type="ECO:0000256" key="1">
    <source>
        <dbReference type="SAM" id="SignalP"/>
    </source>
</evidence>
<protein>
    <recommendedName>
        <fullName evidence="4">Secreted protein</fullName>
    </recommendedName>
</protein>
<dbReference type="GeneID" id="37075779"/>
<name>A0A318ZRS4_9EURO</name>
<organism evidence="2 3">
    <name type="scientific">Aspergillus saccharolyticus JOP 1030-1</name>
    <dbReference type="NCBI Taxonomy" id="1450539"/>
    <lineage>
        <taxon>Eukaryota</taxon>
        <taxon>Fungi</taxon>
        <taxon>Dikarya</taxon>
        <taxon>Ascomycota</taxon>
        <taxon>Pezizomycotina</taxon>
        <taxon>Eurotiomycetes</taxon>
        <taxon>Eurotiomycetidae</taxon>
        <taxon>Eurotiales</taxon>
        <taxon>Aspergillaceae</taxon>
        <taxon>Aspergillus</taxon>
        <taxon>Aspergillus subgen. Circumdati</taxon>
    </lineage>
</organism>
<gene>
    <name evidence="2" type="ORF">BP01DRAFT_354877</name>
</gene>
<evidence type="ECO:0000313" key="2">
    <source>
        <dbReference type="EMBL" id="PYH47063.1"/>
    </source>
</evidence>
<dbReference type="Proteomes" id="UP000248349">
    <property type="component" value="Unassembled WGS sequence"/>
</dbReference>
<keyword evidence="1" id="KW-0732">Signal</keyword>
<accession>A0A318ZRS4</accession>
<evidence type="ECO:0000313" key="3">
    <source>
        <dbReference type="Proteomes" id="UP000248349"/>
    </source>
</evidence>
<feature type="signal peptide" evidence="1">
    <location>
        <begin position="1"/>
        <end position="20"/>
    </location>
</feature>
<dbReference type="EMBL" id="KZ821225">
    <property type="protein sequence ID" value="PYH47063.1"/>
    <property type="molecule type" value="Genomic_DNA"/>
</dbReference>
<feature type="chain" id="PRO_5016276058" description="Secreted protein" evidence="1">
    <location>
        <begin position="21"/>
        <end position="105"/>
    </location>
</feature>
<sequence>MFAIESLSLSVLVLAAVGRAMDFATPRSASEFTTVGYETPDGSKSMQVPLNECWKFAEEEVSTVFLSRQCRLFTAIACTGRMTLLAPGVHTTSDPIPFIDSIECY</sequence>
<keyword evidence="3" id="KW-1185">Reference proteome</keyword>
<evidence type="ECO:0008006" key="4">
    <source>
        <dbReference type="Google" id="ProtNLM"/>
    </source>
</evidence>